<proteinExistence type="predicted"/>
<dbReference type="AlphaFoldDB" id="A0A327YNL4"/>
<name>A0A327YNL4_9FLAO</name>
<reference evidence="1 2" key="1">
    <citation type="submission" date="2018-06" db="EMBL/GenBank/DDBJ databases">
        <title>Genomic Encyclopedia of Type Strains, Phase III (KMG-III): the genomes of soil and plant-associated and newly described type strains.</title>
        <authorList>
            <person name="Whitman W."/>
        </authorList>
    </citation>
    <scope>NUCLEOTIDE SEQUENCE [LARGE SCALE GENOMIC DNA]</scope>
    <source>
        <strain evidence="1 2">CGMCC 1.12398</strain>
    </source>
</reference>
<evidence type="ECO:0000313" key="2">
    <source>
        <dbReference type="Proteomes" id="UP000249620"/>
    </source>
</evidence>
<protein>
    <submittedName>
        <fullName evidence="1">Uncharacterized protein</fullName>
    </submittedName>
</protein>
<dbReference type="RefSeq" id="WP_111566798.1">
    <property type="nucleotide sequence ID" value="NZ_QLMI01000004.1"/>
</dbReference>
<organism evidence="1 2">
    <name type="scientific">Flavobacterium aquaticum</name>
    <dbReference type="NCBI Taxonomy" id="1236486"/>
    <lineage>
        <taxon>Bacteria</taxon>
        <taxon>Pseudomonadati</taxon>
        <taxon>Bacteroidota</taxon>
        <taxon>Flavobacteriia</taxon>
        <taxon>Flavobacteriales</taxon>
        <taxon>Flavobacteriaceae</taxon>
        <taxon>Flavobacterium</taxon>
    </lineage>
</organism>
<dbReference type="Proteomes" id="UP000249620">
    <property type="component" value="Unassembled WGS sequence"/>
</dbReference>
<dbReference type="EMBL" id="QLMI01000004">
    <property type="protein sequence ID" value="RAK22568.1"/>
    <property type="molecule type" value="Genomic_DNA"/>
</dbReference>
<comment type="caution">
    <text evidence="1">The sequence shown here is derived from an EMBL/GenBank/DDBJ whole genome shotgun (WGS) entry which is preliminary data.</text>
</comment>
<gene>
    <name evidence="1" type="ORF">B0I03_10490</name>
</gene>
<sequence length="144" mass="17504">MDNELRKNVRFRWFESLFELSHYEFQKKVWIDAGIENHVSDYSETICKYFDDLDLCNGLLKFRDEGFITEIEAEIFIDFHNKLEEFVDDPEKSNFSDIMILQDSKWINLTNLAKDKWLKLKENLIQEEEINYISKLENKFKQFL</sequence>
<keyword evidence="2" id="KW-1185">Reference proteome</keyword>
<dbReference type="OrthoDB" id="981264at2"/>
<accession>A0A327YNL4</accession>
<evidence type="ECO:0000313" key="1">
    <source>
        <dbReference type="EMBL" id="RAK22568.1"/>
    </source>
</evidence>